<dbReference type="EMBL" id="JAWRVE010000074">
    <property type="protein sequence ID" value="KAL1863099.1"/>
    <property type="molecule type" value="Genomic_DNA"/>
</dbReference>
<dbReference type="InterPro" id="IPR052181">
    <property type="entry name" value="5hmC_binding"/>
</dbReference>
<organism evidence="5 6">
    <name type="scientific">Diaporthe australafricana</name>
    <dbReference type="NCBI Taxonomy" id="127596"/>
    <lineage>
        <taxon>Eukaryota</taxon>
        <taxon>Fungi</taxon>
        <taxon>Dikarya</taxon>
        <taxon>Ascomycota</taxon>
        <taxon>Pezizomycotina</taxon>
        <taxon>Sordariomycetes</taxon>
        <taxon>Sordariomycetidae</taxon>
        <taxon>Diaporthales</taxon>
        <taxon>Diaporthaceae</taxon>
        <taxon>Diaporthe</taxon>
    </lineage>
</organism>
<keyword evidence="6" id="KW-1185">Reference proteome</keyword>
<dbReference type="Gene3D" id="3.10.590.10">
    <property type="entry name" value="ph1033 like domains"/>
    <property type="match status" value="1"/>
</dbReference>
<feature type="compositionally biased region" description="Basic and acidic residues" evidence="3">
    <location>
        <begin position="65"/>
        <end position="81"/>
    </location>
</feature>
<evidence type="ECO:0000256" key="1">
    <source>
        <dbReference type="ARBA" id="ARBA00004123"/>
    </source>
</evidence>
<feature type="compositionally biased region" description="Low complexity" evidence="3">
    <location>
        <begin position="23"/>
        <end position="40"/>
    </location>
</feature>
<dbReference type="InterPro" id="IPR002740">
    <property type="entry name" value="EVE_domain"/>
</dbReference>
<comment type="caution">
    <text evidence="5">The sequence shown here is derived from an EMBL/GenBank/DDBJ whole genome shotgun (WGS) entry which is preliminary data.</text>
</comment>
<protein>
    <recommendedName>
        <fullName evidence="4">EVE domain-containing protein</fullName>
    </recommendedName>
</protein>
<dbReference type="Pfam" id="PF01878">
    <property type="entry name" value="EVE"/>
    <property type="match status" value="1"/>
</dbReference>
<evidence type="ECO:0000256" key="2">
    <source>
        <dbReference type="ARBA" id="ARBA00023242"/>
    </source>
</evidence>
<evidence type="ECO:0000256" key="3">
    <source>
        <dbReference type="SAM" id="MobiDB-lite"/>
    </source>
</evidence>
<feature type="region of interest" description="Disordered" evidence="3">
    <location>
        <begin position="1"/>
        <end position="125"/>
    </location>
</feature>
<reference evidence="5 6" key="1">
    <citation type="journal article" date="2024" name="IMA Fungus">
        <title>IMA Genome - F19 : A genome assembly and annotation guide to empower mycologists, including annotated draft genome sequences of Ceratocystis pirilliformis, Diaporthe australafricana, Fusarium ophioides, Paecilomyces lecythidis, and Sporothrix stenoceras.</title>
        <authorList>
            <person name="Aylward J."/>
            <person name="Wilson A.M."/>
            <person name="Visagie C.M."/>
            <person name="Spraker J."/>
            <person name="Barnes I."/>
            <person name="Buitendag C."/>
            <person name="Ceriani C."/>
            <person name="Del Mar Angel L."/>
            <person name="du Plessis D."/>
            <person name="Fuchs T."/>
            <person name="Gasser K."/>
            <person name="Kramer D."/>
            <person name="Li W."/>
            <person name="Munsamy K."/>
            <person name="Piso A."/>
            <person name="Price J.L."/>
            <person name="Sonnekus B."/>
            <person name="Thomas C."/>
            <person name="van der Nest A."/>
            <person name="van Dijk A."/>
            <person name="van Heerden A."/>
            <person name="van Vuuren N."/>
            <person name="Yilmaz N."/>
            <person name="Duong T.A."/>
            <person name="van der Merwe N.A."/>
            <person name="Wingfield M.J."/>
            <person name="Wingfield B.D."/>
        </authorList>
    </citation>
    <scope>NUCLEOTIDE SEQUENCE [LARGE SCALE GENOMIC DNA]</scope>
    <source>
        <strain evidence="5 6">CMW 18300</strain>
    </source>
</reference>
<gene>
    <name evidence="5" type="ORF">Daus18300_008091</name>
</gene>
<dbReference type="PANTHER" id="PTHR14087">
    <property type="entry name" value="THYMOCYTE NUCLEAR PROTEIN 1"/>
    <property type="match status" value="1"/>
</dbReference>
<sequence>MPKRKSSQTDGAGDDVPRRSTRQRTSTAAAREAAAASESSAKPKTARKPVTAKKDVLPMKAKSTKGKEQVEDREDASDRRQPAPPAAVAGGTSKINGAKAKQQTPAKSATAKADPKTEVGDSDRQYWLMKAEPESRIENGVDVRFSIDDLAAKSEPEPWDGIRNYVARNNLRAMKKGDLAFFYHSNCKEPGIAGTMEVVQEHSPDLTAHDPKCPYYDHKSKPSDPKWSVVHVEFRSKFAVPIGLKELRALGGQSGPLEDMQMLKQSRLSVSRVSAEEWEYLVGVAEEKKAQAQQKGEA</sequence>
<feature type="compositionally biased region" description="Basic and acidic residues" evidence="3">
    <location>
        <begin position="113"/>
        <end position="124"/>
    </location>
</feature>
<evidence type="ECO:0000313" key="6">
    <source>
        <dbReference type="Proteomes" id="UP001583177"/>
    </source>
</evidence>
<dbReference type="PANTHER" id="PTHR14087:SF7">
    <property type="entry name" value="THYMOCYTE NUCLEAR PROTEIN 1"/>
    <property type="match status" value="1"/>
</dbReference>
<comment type="subcellular location">
    <subcellularLocation>
        <location evidence="1">Nucleus</location>
    </subcellularLocation>
</comment>
<dbReference type="CDD" id="cd21133">
    <property type="entry name" value="EVE"/>
    <property type="match status" value="1"/>
</dbReference>
<dbReference type="SUPFAM" id="SSF88697">
    <property type="entry name" value="PUA domain-like"/>
    <property type="match status" value="1"/>
</dbReference>
<name>A0ABR3WJN2_9PEZI</name>
<feature type="domain" description="EVE" evidence="4">
    <location>
        <begin position="125"/>
        <end position="282"/>
    </location>
</feature>
<dbReference type="InterPro" id="IPR015947">
    <property type="entry name" value="PUA-like_sf"/>
</dbReference>
<dbReference type="InterPro" id="IPR047197">
    <property type="entry name" value="THYN1-like_EVE"/>
</dbReference>
<keyword evidence="2" id="KW-0539">Nucleus</keyword>
<proteinExistence type="predicted"/>
<evidence type="ECO:0000313" key="5">
    <source>
        <dbReference type="EMBL" id="KAL1863099.1"/>
    </source>
</evidence>
<accession>A0ABR3WJN2</accession>
<dbReference type="Proteomes" id="UP001583177">
    <property type="component" value="Unassembled WGS sequence"/>
</dbReference>
<evidence type="ECO:0000259" key="4">
    <source>
        <dbReference type="Pfam" id="PF01878"/>
    </source>
</evidence>